<comment type="caution">
    <text evidence="1">The sequence shown here is derived from an EMBL/GenBank/DDBJ whole genome shotgun (WGS) entry which is preliminary data.</text>
</comment>
<accession>A0A0E3BNJ6</accession>
<proteinExistence type="predicted"/>
<keyword evidence="2" id="KW-1185">Reference proteome</keyword>
<dbReference type="Proteomes" id="UP000029549">
    <property type="component" value="Unassembled WGS sequence"/>
</dbReference>
<sequence length="144" mass="15856">MLFGCHFMKTNAIAFLLTSICFVTLSERAIGQDTSSIAKDVKKAAADSLKTYTDRGTAGLIDAVSGCWSEPRDFCLYLDFASHRIALSAMRTGVSLDKYFHTAAVIGRAHVWLTPNGRGQKVNEQYLHAVDQVMTGVLNSHREK</sequence>
<reference evidence="1 2" key="1">
    <citation type="submission" date="2013-09" db="EMBL/GenBank/DDBJ databases">
        <title>High correlation between genotypes and phenotypes of environmental bacteria Comamonas testosteroni strains.</title>
        <authorList>
            <person name="Liu L."/>
            <person name="Zhu W."/>
            <person name="Xia X."/>
            <person name="Xu B."/>
            <person name="Luo M."/>
            <person name="Wang G."/>
        </authorList>
    </citation>
    <scope>NUCLEOTIDE SEQUENCE [LARGE SCALE GENOMIC DNA]</scope>
    <source>
        <strain evidence="1 2">DF2</strain>
    </source>
</reference>
<evidence type="ECO:0000313" key="2">
    <source>
        <dbReference type="Proteomes" id="UP000029549"/>
    </source>
</evidence>
<dbReference type="EMBL" id="AWTP01000156">
    <property type="protein sequence ID" value="KGH04442.1"/>
    <property type="molecule type" value="Genomic_DNA"/>
</dbReference>
<organism evidence="1 2">
    <name type="scientific">Comamonas thiooxydans</name>
    <dbReference type="NCBI Taxonomy" id="363952"/>
    <lineage>
        <taxon>Bacteria</taxon>
        <taxon>Pseudomonadati</taxon>
        <taxon>Pseudomonadota</taxon>
        <taxon>Betaproteobacteria</taxon>
        <taxon>Burkholderiales</taxon>
        <taxon>Comamonadaceae</taxon>
        <taxon>Comamonas</taxon>
    </lineage>
</organism>
<name>A0A0E3BNJ6_9BURK</name>
<evidence type="ECO:0000313" key="1">
    <source>
        <dbReference type="EMBL" id="KGH04442.1"/>
    </source>
</evidence>
<protein>
    <submittedName>
        <fullName evidence="1">Uncharacterized protein</fullName>
    </submittedName>
</protein>
<dbReference type="AlphaFoldDB" id="A0A0E3BNJ6"/>
<gene>
    <name evidence="1" type="ORF">P608_24585</name>
</gene>